<evidence type="ECO:0000313" key="2">
    <source>
        <dbReference type="Proteomes" id="UP000660070"/>
    </source>
</evidence>
<reference evidence="1 2" key="1">
    <citation type="submission" date="2020-11" db="EMBL/GenBank/DDBJ databases">
        <title>Kaistella gelatinilytica sp. nov., a flavobacterium isolated from Antarctic Soil.</title>
        <authorList>
            <person name="Li J."/>
        </authorList>
    </citation>
    <scope>NUCLEOTIDE SEQUENCE [LARGE SCALE GENOMIC DNA]</scope>
    <source>
        <strain evidence="1 2">G5-32</strain>
    </source>
</reference>
<organism evidence="1 2">
    <name type="scientific">Kaistella gelatinilytica</name>
    <dbReference type="NCBI Taxonomy" id="2787636"/>
    <lineage>
        <taxon>Bacteria</taxon>
        <taxon>Pseudomonadati</taxon>
        <taxon>Bacteroidota</taxon>
        <taxon>Flavobacteriia</taxon>
        <taxon>Flavobacteriales</taxon>
        <taxon>Weeksellaceae</taxon>
        <taxon>Chryseobacterium group</taxon>
        <taxon>Kaistella</taxon>
    </lineage>
</organism>
<gene>
    <name evidence="1" type="ORF">IV494_00040</name>
</gene>
<comment type="caution">
    <text evidence="1">The sequence shown here is derived from an EMBL/GenBank/DDBJ whole genome shotgun (WGS) entry which is preliminary data.</text>
</comment>
<accession>A0ABS0F797</accession>
<dbReference type="RefSeq" id="WP_196078132.1">
    <property type="nucleotide sequence ID" value="NZ_JADPVI010000001.1"/>
</dbReference>
<protein>
    <recommendedName>
        <fullName evidence="3">Lipoprotein</fullName>
    </recommendedName>
</protein>
<sequence>MKNLVLLNSLFLLISCSGPDKKEIPQEKQITYSIDAAATIPVIIYFNDIKISDENTPLNESVDLNAYALKNGKYKVKIQILPVFRRGDTKVSPEDIKSCKFSLVSFVRNKENQDRL</sequence>
<keyword evidence="2" id="KW-1185">Reference proteome</keyword>
<dbReference type="PROSITE" id="PS51257">
    <property type="entry name" value="PROKAR_LIPOPROTEIN"/>
    <property type="match status" value="1"/>
</dbReference>
<evidence type="ECO:0008006" key="3">
    <source>
        <dbReference type="Google" id="ProtNLM"/>
    </source>
</evidence>
<dbReference type="EMBL" id="JADPVI010000001">
    <property type="protein sequence ID" value="MBF8455557.1"/>
    <property type="molecule type" value="Genomic_DNA"/>
</dbReference>
<name>A0ABS0F797_9FLAO</name>
<proteinExistence type="predicted"/>
<dbReference type="Proteomes" id="UP000660070">
    <property type="component" value="Unassembled WGS sequence"/>
</dbReference>
<evidence type="ECO:0000313" key="1">
    <source>
        <dbReference type="EMBL" id="MBF8455557.1"/>
    </source>
</evidence>